<dbReference type="Proteomes" id="UP001420932">
    <property type="component" value="Unassembled WGS sequence"/>
</dbReference>
<evidence type="ECO:0000313" key="2">
    <source>
        <dbReference type="EMBL" id="KAK9087179.1"/>
    </source>
</evidence>
<reference evidence="2 3" key="1">
    <citation type="submission" date="2024-01" db="EMBL/GenBank/DDBJ databases">
        <title>Genome assemblies of Stephania.</title>
        <authorList>
            <person name="Yang L."/>
        </authorList>
    </citation>
    <scope>NUCLEOTIDE SEQUENCE [LARGE SCALE GENOMIC DNA]</scope>
    <source>
        <strain evidence="2">YNDBR</strain>
        <tissue evidence="2">Leaf</tissue>
    </source>
</reference>
<feature type="domain" description="Retrotransposon gag" evidence="1">
    <location>
        <begin position="178"/>
        <end position="268"/>
    </location>
</feature>
<evidence type="ECO:0000313" key="3">
    <source>
        <dbReference type="Proteomes" id="UP001420932"/>
    </source>
</evidence>
<sequence>MADAGDTGASGSQHSTISINDFQKLYDRMTAQERQIAEFIVYMSAQMTALVSTAPVTTAATTAPPTTETSYAPAITTTAEARETIPPTEPAAPHPLALPDVTVPTIETAVHTPTPDTYEIIGLSRDAKLVKEFIRLRPACFSGERDYKKIERWILSQEKLHLLLGIEDKLQPVLSYYTLDKDADVWWRTTVASRGSFTSWTNFEVEFYKQYFSASMLQRLKKKFMSLKQAEGETVMKYRDRYGYMRQFAGDLVKNDADDAFYFGDGLKPNIARHIVGTGACTLQEIYERALAQETYELGREEERAA</sequence>
<dbReference type="PANTHER" id="PTHR33223:SF11">
    <property type="entry name" value="ELEMENT PROTEIN, PUTATIVE-RELATED"/>
    <property type="match status" value="1"/>
</dbReference>
<dbReference type="EMBL" id="JBBNAF010000013">
    <property type="protein sequence ID" value="KAK9087179.1"/>
    <property type="molecule type" value="Genomic_DNA"/>
</dbReference>
<organism evidence="2 3">
    <name type="scientific">Stephania yunnanensis</name>
    <dbReference type="NCBI Taxonomy" id="152371"/>
    <lineage>
        <taxon>Eukaryota</taxon>
        <taxon>Viridiplantae</taxon>
        <taxon>Streptophyta</taxon>
        <taxon>Embryophyta</taxon>
        <taxon>Tracheophyta</taxon>
        <taxon>Spermatophyta</taxon>
        <taxon>Magnoliopsida</taxon>
        <taxon>Ranunculales</taxon>
        <taxon>Menispermaceae</taxon>
        <taxon>Menispermoideae</taxon>
        <taxon>Cissampelideae</taxon>
        <taxon>Stephania</taxon>
    </lineage>
</organism>
<proteinExistence type="predicted"/>
<dbReference type="InterPro" id="IPR005162">
    <property type="entry name" value="Retrotrans_gag_dom"/>
</dbReference>
<dbReference type="PANTHER" id="PTHR33223">
    <property type="entry name" value="CCHC-TYPE DOMAIN-CONTAINING PROTEIN"/>
    <property type="match status" value="1"/>
</dbReference>
<dbReference type="Pfam" id="PF03732">
    <property type="entry name" value="Retrotrans_gag"/>
    <property type="match status" value="1"/>
</dbReference>
<name>A0AAP0HHE9_9MAGN</name>
<comment type="caution">
    <text evidence="2">The sequence shown here is derived from an EMBL/GenBank/DDBJ whole genome shotgun (WGS) entry which is preliminary data.</text>
</comment>
<protein>
    <recommendedName>
        <fullName evidence="1">Retrotransposon gag domain-containing protein</fullName>
    </recommendedName>
</protein>
<gene>
    <name evidence="2" type="ORF">Syun_029573</name>
</gene>
<keyword evidence="3" id="KW-1185">Reference proteome</keyword>
<accession>A0AAP0HHE9</accession>
<dbReference type="AlphaFoldDB" id="A0AAP0HHE9"/>
<evidence type="ECO:0000259" key="1">
    <source>
        <dbReference type="Pfam" id="PF03732"/>
    </source>
</evidence>